<dbReference type="SMART" id="SM00233">
    <property type="entry name" value="PH"/>
    <property type="match status" value="1"/>
</dbReference>
<comment type="caution">
    <text evidence="3">The sequence shown here is derived from an EMBL/GenBank/DDBJ whole genome shotgun (WGS) entry which is preliminary data.</text>
</comment>
<keyword evidence="4" id="KW-1185">Reference proteome</keyword>
<reference evidence="3" key="1">
    <citation type="submission" date="2023-01" db="EMBL/GenBank/DDBJ databases">
        <title>Genome assembly of the deep-sea coral Lophelia pertusa.</title>
        <authorList>
            <person name="Herrera S."/>
            <person name="Cordes E."/>
        </authorList>
    </citation>
    <scope>NUCLEOTIDE SEQUENCE</scope>
    <source>
        <strain evidence="3">USNM1676648</strain>
        <tissue evidence="3">Polyp</tissue>
    </source>
</reference>
<dbReference type="InterPro" id="IPR051707">
    <property type="entry name" value="PI-Interact_SigTrans_Reg"/>
</dbReference>
<feature type="compositionally biased region" description="Basic and acidic residues" evidence="1">
    <location>
        <begin position="332"/>
        <end position="344"/>
    </location>
</feature>
<name>A0A9W9YHT5_9CNID</name>
<dbReference type="Pfam" id="PF00169">
    <property type="entry name" value="PH"/>
    <property type="match status" value="1"/>
</dbReference>
<evidence type="ECO:0000256" key="1">
    <source>
        <dbReference type="SAM" id="MobiDB-lite"/>
    </source>
</evidence>
<protein>
    <recommendedName>
        <fullName evidence="2">PH domain-containing protein</fullName>
    </recommendedName>
</protein>
<evidence type="ECO:0000313" key="3">
    <source>
        <dbReference type="EMBL" id="KAJ7340213.1"/>
    </source>
</evidence>
<proteinExistence type="predicted"/>
<dbReference type="PANTHER" id="PTHR14336:SF15">
    <property type="entry name" value="DUAL ADAPTER FOR PHOSPHOTYROSINE AND 3-PHOSPHOTYROSINE AND 3-PHOSPHOINOSITIDE"/>
    <property type="match status" value="1"/>
</dbReference>
<dbReference type="InterPro" id="IPR011993">
    <property type="entry name" value="PH-like_dom_sf"/>
</dbReference>
<evidence type="ECO:0000259" key="2">
    <source>
        <dbReference type="PROSITE" id="PS50003"/>
    </source>
</evidence>
<dbReference type="PANTHER" id="PTHR14336">
    <property type="entry name" value="TANDEM PH DOMAIN CONTAINING PROTEIN"/>
    <property type="match status" value="1"/>
</dbReference>
<feature type="region of interest" description="Disordered" evidence="1">
    <location>
        <begin position="217"/>
        <end position="344"/>
    </location>
</feature>
<sequence length="385" mass="42398">MSIKGEAQLHFEGVLEKAGKRFFEGFRKRWFTLDGQDLKYFKAAEKTEENYLGTIDFGQVKAVNPVKMVNNGFQILTRNRTYTFSAPSPELLTDWVSVLRQAMQMKSFERRTSTLSNQSSIDSQYEEVANRPNRSFSDASFDEDDSADGLYSCVGAPSGIKLAGQPAQGPGELYSLVGAGASTLPRAATGGGDVMYELVGTRLSRSKSAPPTYDMVQAAKKSSPSKTIIEETAQESAESEDGRGFYDMVQQPGVDRQTSPKISDDVSLTEDHVTRSPQMGEDEKQKPASDVPVIYSLPQIHRKQKPSPRGLSVVSESGDAGDEPELAPVPTPEEKAPPLPPKVEESFAIDEIKRFLDETKINEAENERNHEQTNGKDTEDGVFPR</sequence>
<feature type="compositionally biased region" description="Basic and acidic residues" evidence="1">
    <location>
        <begin position="358"/>
        <end position="379"/>
    </location>
</feature>
<dbReference type="OrthoDB" id="5958366at2759"/>
<feature type="region of interest" description="Disordered" evidence="1">
    <location>
        <begin position="358"/>
        <end position="385"/>
    </location>
</feature>
<dbReference type="PROSITE" id="PS50003">
    <property type="entry name" value="PH_DOMAIN"/>
    <property type="match status" value="1"/>
</dbReference>
<gene>
    <name evidence="3" type="ORF">OS493_002944</name>
</gene>
<dbReference type="EMBL" id="MU827778">
    <property type="protein sequence ID" value="KAJ7340213.1"/>
    <property type="molecule type" value="Genomic_DNA"/>
</dbReference>
<organism evidence="3 4">
    <name type="scientific">Desmophyllum pertusum</name>
    <dbReference type="NCBI Taxonomy" id="174260"/>
    <lineage>
        <taxon>Eukaryota</taxon>
        <taxon>Metazoa</taxon>
        <taxon>Cnidaria</taxon>
        <taxon>Anthozoa</taxon>
        <taxon>Hexacorallia</taxon>
        <taxon>Scleractinia</taxon>
        <taxon>Caryophylliina</taxon>
        <taxon>Caryophylliidae</taxon>
        <taxon>Desmophyllum</taxon>
    </lineage>
</organism>
<dbReference type="Gene3D" id="2.30.29.30">
    <property type="entry name" value="Pleckstrin-homology domain (PH domain)/Phosphotyrosine-binding domain (PTB)"/>
    <property type="match status" value="1"/>
</dbReference>
<dbReference type="SUPFAM" id="SSF50729">
    <property type="entry name" value="PH domain-like"/>
    <property type="match status" value="1"/>
</dbReference>
<feature type="compositionally biased region" description="Polar residues" evidence="1">
    <location>
        <begin position="113"/>
        <end position="123"/>
    </location>
</feature>
<evidence type="ECO:0000313" key="4">
    <source>
        <dbReference type="Proteomes" id="UP001163046"/>
    </source>
</evidence>
<dbReference type="InterPro" id="IPR001849">
    <property type="entry name" value="PH_domain"/>
</dbReference>
<dbReference type="AlphaFoldDB" id="A0A9W9YHT5"/>
<accession>A0A9W9YHT5</accession>
<feature type="domain" description="PH" evidence="2">
    <location>
        <begin position="8"/>
        <end position="104"/>
    </location>
</feature>
<dbReference type="Proteomes" id="UP001163046">
    <property type="component" value="Unassembled WGS sequence"/>
</dbReference>
<feature type="region of interest" description="Disordered" evidence="1">
    <location>
        <begin position="110"/>
        <end position="143"/>
    </location>
</feature>